<dbReference type="Pfam" id="PF00746">
    <property type="entry name" value="Gram_pos_anchor"/>
    <property type="match status" value="1"/>
</dbReference>
<evidence type="ECO:0000256" key="3">
    <source>
        <dbReference type="ARBA" id="ARBA00022729"/>
    </source>
</evidence>
<keyword evidence="1" id="KW-0134">Cell wall</keyword>
<keyword evidence="2" id="KW-0964">Secreted</keyword>
<dbReference type="PROSITE" id="PS50847">
    <property type="entry name" value="GRAM_POS_ANCHORING"/>
    <property type="match status" value="1"/>
</dbReference>
<sequence length="1021" mass="113801">MKITYEIEPGTEAINDDYGNGYYYEFSKNDFNPFDISIVYADGTQTSYTTDKLMNGRLYLPEGKDGSDTVKVIASADELFAGNSLEFKYGTYRLLDTLKPVSTANYTVHFESDLIQKDSSKTLKVSDPEKIPLSSSIFGSMIFSKEIYRPGEEFTNNFFLTTNYAANLGVYYFIMPEGMDYTDIAWSPDPVSDLSDLPDIHNYLTDLGYVGENGEKVLKVDLSSLYSDKFVANSMILYMNKISLTMKVNEDALPINKLLDARDVSFLAVTDTYPLLADEIPVYKQFGSEKIEGHSSRDRGRAIPYSIVLPSFVGVKNGIDDPMTEKQEFLAFDSSIPEETTAHFNSGKTFKTEDDLIDSHIRLTSINGMAGSLSTTQNILILPTIEAGDPFTMVLTGAGILSDNLSTDTSKVLYSSDIVTVDGNKIIDTSDFLTANQVTNWSTIRTVILSCEELNEGEYTSVILPVQVLNINQVEKDSEAMIKTDFLFNSAGKVLSTSSNLKAKVTVSDAVFTNGITIIDVKTNQSPIIIDNREQGSLVRSLNTMVLQNIDGTIDKTVDELLTHSIEQASLKFNQTVNLWSKVFLPTLQKITNQKPEFNDFSYAVAPEFIAQWNKDIVLDKQTYEKLPETFEIPLIAQNDQIALHYTDGDGHELAETDWFKREHNTPMMISDVTEKISNGTLQKIIVDINEGKSSNLLESKFESNHDTEFVFGDVIPEENGYVVYDLFDQTITTGHYSIDGTRVGGQTISIPTIVKEIKQLILESDTGGRYANLSDEQLTELIQRTYTNLLDLIYSPFLLHPEGFVTQQLTSVEEKLGLKLTISEYFPEEFAENPEAAFTEMEQVMKFRFSQLRNFVGLLNSYQVTYVYTTSLIDEGTKHYEITVTESEASKARAELEVLKAENEAKGIHTTVQLNVLPNEAPSKITVIPEKPTKQKETTSVPEPVRNTVTLKKDNLVLLVAPEKGDSMAIKDVIVPMQNTTNGASKLPQTGETKSATGFITGLGILLTFGSALIFKKKHE</sequence>
<accession>A0ABU3ESF9</accession>
<dbReference type="EMBL" id="JARPYR010000033">
    <property type="protein sequence ID" value="MDT2597799.1"/>
    <property type="molecule type" value="Genomic_DNA"/>
</dbReference>
<dbReference type="NCBIfam" id="TIGR01167">
    <property type="entry name" value="LPXTG_anchor"/>
    <property type="match status" value="1"/>
</dbReference>
<keyword evidence="8" id="KW-1185">Reference proteome</keyword>
<evidence type="ECO:0000256" key="4">
    <source>
        <dbReference type="ARBA" id="ARBA00023088"/>
    </source>
</evidence>
<evidence type="ECO:0000259" key="6">
    <source>
        <dbReference type="PROSITE" id="PS50847"/>
    </source>
</evidence>
<evidence type="ECO:0000313" key="7">
    <source>
        <dbReference type="EMBL" id="MDT2597799.1"/>
    </source>
</evidence>
<protein>
    <submittedName>
        <fullName evidence="7">LPXTG cell wall anchor domain-containing protein</fullName>
    </submittedName>
</protein>
<proteinExistence type="predicted"/>
<keyword evidence="3" id="KW-0732">Signal</keyword>
<name>A0ABU3ESF9_9ENTE</name>
<feature type="transmembrane region" description="Helical" evidence="5">
    <location>
        <begin position="997"/>
        <end position="1016"/>
    </location>
</feature>
<keyword evidence="5" id="KW-0812">Transmembrane</keyword>
<dbReference type="InterPro" id="IPR019931">
    <property type="entry name" value="LPXTG_anchor"/>
</dbReference>
<gene>
    <name evidence="7" type="ORF">P7D39_12395</name>
</gene>
<keyword evidence="5" id="KW-0472">Membrane</keyword>
<evidence type="ECO:0000256" key="1">
    <source>
        <dbReference type="ARBA" id="ARBA00022512"/>
    </source>
</evidence>
<comment type="caution">
    <text evidence="7">The sequence shown here is derived from an EMBL/GenBank/DDBJ whole genome shotgun (WGS) entry which is preliminary data.</text>
</comment>
<keyword evidence="5" id="KW-1133">Transmembrane helix</keyword>
<evidence type="ECO:0000313" key="8">
    <source>
        <dbReference type="Proteomes" id="UP001256547"/>
    </source>
</evidence>
<organism evidence="7 8">
    <name type="scientific">Enterococcus dongliensis</name>
    <dbReference type="NCBI Taxonomy" id="2559925"/>
    <lineage>
        <taxon>Bacteria</taxon>
        <taxon>Bacillati</taxon>
        <taxon>Bacillota</taxon>
        <taxon>Bacilli</taxon>
        <taxon>Lactobacillales</taxon>
        <taxon>Enterococcaceae</taxon>
        <taxon>Enterococcus</taxon>
    </lineage>
</organism>
<dbReference type="RefSeq" id="WP_137604147.1">
    <property type="nucleotide sequence ID" value="NZ_JARPYR010000033.1"/>
</dbReference>
<feature type="domain" description="Gram-positive cocci surface proteins LPxTG" evidence="6">
    <location>
        <begin position="988"/>
        <end position="1021"/>
    </location>
</feature>
<reference evidence="7 8" key="1">
    <citation type="submission" date="2023-03" db="EMBL/GenBank/DDBJ databases">
        <authorList>
            <person name="Shen W."/>
            <person name="Cai J."/>
        </authorList>
    </citation>
    <scope>NUCLEOTIDE SEQUENCE [LARGE SCALE GENOMIC DNA]</scope>
    <source>
        <strain evidence="7 8">P72-2</strain>
    </source>
</reference>
<dbReference type="Proteomes" id="UP001256547">
    <property type="component" value="Unassembled WGS sequence"/>
</dbReference>
<evidence type="ECO:0000256" key="2">
    <source>
        <dbReference type="ARBA" id="ARBA00022525"/>
    </source>
</evidence>
<keyword evidence="4" id="KW-0572">Peptidoglycan-anchor</keyword>
<evidence type="ECO:0000256" key="5">
    <source>
        <dbReference type="SAM" id="Phobius"/>
    </source>
</evidence>